<reference evidence="5 6" key="1">
    <citation type="submission" date="2024-01" db="EMBL/GenBank/DDBJ databases">
        <title>A telomere-to-telomere, gap-free genome of sweet tea (Lithocarpus litseifolius).</title>
        <authorList>
            <person name="Zhou J."/>
        </authorList>
    </citation>
    <scope>NUCLEOTIDE SEQUENCE [LARGE SCALE GENOMIC DNA]</scope>
    <source>
        <strain evidence="5">Zhou-2022a</strain>
        <tissue evidence="5">Leaf</tissue>
    </source>
</reference>
<evidence type="ECO:0000256" key="1">
    <source>
        <dbReference type="ARBA" id="ARBA00022857"/>
    </source>
</evidence>
<sequence length="460" mass="49682">MAEAEPSFKDPIWYAIVEELAALGAAVHICSRNQTEINDRVREWESKGFKVNNAGISTIKGAIEYTEEDYSTIMKTNVEAPYNLSQLAHSLLKESGAGNIVFISPVARVIALPKLSNYTASKGTPIVCHFLKYILSITNYYNIHHLSQDYPHAKDLIKLIVRTPLGRLAEPNEISSVVAFLCLPAASYITGQVICLDGGCTLSFKDPRWSLKGVTALVTGGTKGIGYAIVEELAALGAAVHICSRNQTEISERVQEWESKGFKVSGSVCDLTSRAQREELIQTVSSVFHGKLNILVNNAGTVTLKEATGYTEEDYSTIMNTNVEAPYNLSQLAHPLLKESGAGNIVFISSVAGVIALPKLSSYAASKGAINQITKNLACEWAKDNIRVNTVAPWGVKTNILPADVAHAEDFIKLLARTPLGRIAEPNEISSVVAFLCLPAASYITGQVICVDGGYTVTGF</sequence>
<accession>A0AAW2BK83</accession>
<evidence type="ECO:0000313" key="6">
    <source>
        <dbReference type="Proteomes" id="UP001459277"/>
    </source>
</evidence>
<name>A0AAW2BK83_9ROSI</name>
<evidence type="ECO:0000256" key="2">
    <source>
        <dbReference type="ARBA" id="ARBA00023002"/>
    </source>
</evidence>
<dbReference type="InterPro" id="IPR036291">
    <property type="entry name" value="NAD(P)-bd_dom_sf"/>
</dbReference>
<evidence type="ECO:0000313" key="5">
    <source>
        <dbReference type="EMBL" id="KAK9986405.1"/>
    </source>
</evidence>
<dbReference type="SMART" id="SM00822">
    <property type="entry name" value="PKS_KR"/>
    <property type="match status" value="1"/>
</dbReference>
<dbReference type="PANTHER" id="PTHR42898">
    <property type="entry name" value="TROPINONE REDUCTASE"/>
    <property type="match status" value="1"/>
</dbReference>
<comment type="similarity">
    <text evidence="3">Belongs to the short-chain dehydrogenases/reductases (SDR) family. SDR65C subfamily.</text>
</comment>
<dbReference type="GO" id="GO:0016491">
    <property type="term" value="F:oxidoreductase activity"/>
    <property type="evidence" value="ECO:0007669"/>
    <property type="project" value="UniProtKB-KW"/>
</dbReference>
<dbReference type="InterPro" id="IPR002347">
    <property type="entry name" value="SDR_fam"/>
</dbReference>
<keyword evidence="2" id="KW-0560">Oxidoreductase</keyword>
<dbReference type="Proteomes" id="UP001459277">
    <property type="component" value="Unassembled WGS sequence"/>
</dbReference>
<dbReference type="AlphaFoldDB" id="A0AAW2BK83"/>
<dbReference type="FunFam" id="3.40.50.720:FF:000084">
    <property type="entry name" value="Short-chain dehydrogenase reductase"/>
    <property type="match status" value="1"/>
</dbReference>
<dbReference type="PANTHER" id="PTHR42898:SF28">
    <property type="entry name" value="TROPINONE REDUCTASE HOMOLOG"/>
    <property type="match status" value="1"/>
</dbReference>
<dbReference type="PRINTS" id="PR00080">
    <property type="entry name" value="SDRFAMILY"/>
</dbReference>
<dbReference type="InterPro" id="IPR045000">
    <property type="entry name" value="TR"/>
</dbReference>
<dbReference type="PROSITE" id="PS00061">
    <property type="entry name" value="ADH_SHORT"/>
    <property type="match status" value="1"/>
</dbReference>
<comment type="caution">
    <text evidence="5">The sequence shown here is derived from an EMBL/GenBank/DDBJ whole genome shotgun (WGS) entry which is preliminary data.</text>
</comment>
<keyword evidence="1" id="KW-0521">NADP</keyword>
<keyword evidence="6" id="KW-1185">Reference proteome</keyword>
<dbReference type="PRINTS" id="PR00081">
    <property type="entry name" value="GDHRDH"/>
</dbReference>
<dbReference type="Pfam" id="PF13561">
    <property type="entry name" value="adh_short_C2"/>
    <property type="match status" value="2"/>
</dbReference>
<evidence type="ECO:0000259" key="4">
    <source>
        <dbReference type="SMART" id="SM00822"/>
    </source>
</evidence>
<dbReference type="Pfam" id="PF00106">
    <property type="entry name" value="adh_short"/>
    <property type="match status" value="1"/>
</dbReference>
<feature type="domain" description="Ketoreductase" evidence="4">
    <location>
        <begin position="214"/>
        <end position="397"/>
    </location>
</feature>
<protein>
    <recommendedName>
        <fullName evidence="4">Ketoreductase domain-containing protein</fullName>
    </recommendedName>
</protein>
<dbReference type="InterPro" id="IPR057326">
    <property type="entry name" value="KR_dom"/>
</dbReference>
<dbReference type="InterPro" id="IPR020904">
    <property type="entry name" value="Sc_DH/Rdtase_CS"/>
</dbReference>
<organism evidence="5 6">
    <name type="scientific">Lithocarpus litseifolius</name>
    <dbReference type="NCBI Taxonomy" id="425828"/>
    <lineage>
        <taxon>Eukaryota</taxon>
        <taxon>Viridiplantae</taxon>
        <taxon>Streptophyta</taxon>
        <taxon>Embryophyta</taxon>
        <taxon>Tracheophyta</taxon>
        <taxon>Spermatophyta</taxon>
        <taxon>Magnoliopsida</taxon>
        <taxon>eudicotyledons</taxon>
        <taxon>Gunneridae</taxon>
        <taxon>Pentapetalae</taxon>
        <taxon>rosids</taxon>
        <taxon>fabids</taxon>
        <taxon>Fagales</taxon>
        <taxon>Fagaceae</taxon>
        <taxon>Lithocarpus</taxon>
    </lineage>
</organism>
<dbReference type="SUPFAM" id="SSF51735">
    <property type="entry name" value="NAD(P)-binding Rossmann-fold domains"/>
    <property type="match status" value="2"/>
</dbReference>
<evidence type="ECO:0000256" key="3">
    <source>
        <dbReference type="ARBA" id="ARBA00025714"/>
    </source>
</evidence>
<dbReference type="EMBL" id="JAZDWU010000011">
    <property type="protein sequence ID" value="KAK9986405.1"/>
    <property type="molecule type" value="Genomic_DNA"/>
</dbReference>
<gene>
    <name evidence="5" type="ORF">SO802_031356</name>
</gene>
<dbReference type="Gene3D" id="3.40.50.720">
    <property type="entry name" value="NAD(P)-binding Rossmann-like Domain"/>
    <property type="match status" value="3"/>
</dbReference>
<proteinExistence type="inferred from homology"/>